<evidence type="ECO:0000256" key="1">
    <source>
        <dbReference type="SAM" id="SignalP"/>
    </source>
</evidence>
<dbReference type="PROSITE" id="PS51257">
    <property type="entry name" value="PROKAR_LIPOPROTEIN"/>
    <property type="match status" value="1"/>
</dbReference>
<feature type="signal peptide" evidence="1">
    <location>
        <begin position="1"/>
        <end position="21"/>
    </location>
</feature>
<dbReference type="InterPro" id="IPR019282">
    <property type="entry name" value="Glycoamylase-like_cons_dom"/>
</dbReference>
<organism evidence="3 4">
    <name type="scientific">Compostibacter hankyongensis</name>
    <dbReference type="NCBI Taxonomy" id="1007089"/>
    <lineage>
        <taxon>Bacteria</taxon>
        <taxon>Pseudomonadati</taxon>
        <taxon>Bacteroidota</taxon>
        <taxon>Chitinophagia</taxon>
        <taxon>Chitinophagales</taxon>
        <taxon>Chitinophagaceae</taxon>
        <taxon>Compostibacter</taxon>
    </lineage>
</organism>
<keyword evidence="1" id="KW-0732">Signal</keyword>
<evidence type="ECO:0000313" key="4">
    <source>
        <dbReference type="Proteomes" id="UP001501207"/>
    </source>
</evidence>
<comment type="caution">
    <text evidence="3">The sequence shown here is derived from an EMBL/GenBank/DDBJ whole genome shotgun (WGS) entry which is preliminary data.</text>
</comment>
<dbReference type="Proteomes" id="UP001501207">
    <property type="component" value="Unassembled WGS sequence"/>
</dbReference>
<evidence type="ECO:0000259" key="2">
    <source>
        <dbReference type="Pfam" id="PF10091"/>
    </source>
</evidence>
<feature type="chain" id="PRO_5046493030" description="Glycoamylase-like domain-containing protein" evidence="1">
    <location>
        <begin position="22"/>
        <end position="541"/>
    </location>
</feature>
<gene>
    <name evidence="3" type="ORF">GCM10023143_10300</name>
</gene>
<protein>
    <recommendedName>
        <fullName evidence="2">Glycoamylase-like domain-containing protein</fullName>
    </recommendedName>
</protein>
<evidence type="ECO:0000313" key="3">
    <source>
        <dbReference type="EMBL" id="GAA4305200.1"/>
    </source>
</evidence>
<dbReference type="EMBL" id="BAABFN010000002">
    <property type="protein sequence ID" value="GAA4305200.1"/>
    <property type="molecule type" value="Genomic_DNA"/>
</dbReference>
<sequence>MAVKKTALGLVCMAAAIWISACRPSSPSAQQNDDSNGRGGLSDKALLDTVQRSTIGYFWDFAHPVSGMTPERTATPDTVTTGGTGFGISCLVVGVQRGWLNRDSVIQRLLKMTAFLDSVPRFHGAWAHWMNGATGAACHFSPKDDGGDLVETSFLINGLLVAQQYFNGGNAPETLLRKRIQHLWETVEWDWYTRNHSGKLYWHWSPRYGWAMNMPIQGFNECLITYILALSSPTHPIPPEVYRNTWTGGPHFRNGNNYIGYTLKIGFPYGGPLFFSHYSFLGLDPRQMQDQYVNYWQHNVRHTLINRAYCIVQAPAGYRYSEQVWGLTASDQPQGYSAHAPDNDNGTITPTAALSAFPYTPYYSMQALRYFYNGLGDRLWGAYGFYDAFNLKDSWFSDQYLAIDEGTIPVMIENYRSGLIWRLFMQRPDIRQGLQRAGIGSPSYPTGFYLAVPERQCGCLELMRHPDLGRYRLAYYVREGDTPVSLYLRGKTGSNRITLAEGKTGSGAREIVFGDSLTPGIYTALLESAGRVRDSLRLVLH</sequence>
<dbReference type="Gene3D" id="1.50.10.140">
    <property type="match status" value="1"/>
</dbReference>
<dbReference type="RefSeq" id="WP_344976508.1">
    <property type="nucleotide sequence ID" value="NZ_BAABFN010000002.1"/>
</dbReference>
<accession>A0ABP8FJG5</accession>
<proteinExistence type="predicted"/>
<reference evidence="4" key="1">
    <citation type="journal article" date="2019" name="Int. J. Syst. Evol. Microbiol.">
        <title>The Global Catalogue of Microorganisms (GCM) 10K type strain sequencing project: providing services to taxonomists for standard genome sequencing and annotation.</title>
        <authorList>
            <consortium name="The Broad Institute Genomics Platform"/>
            <consortium name="The Broad Institute Genome Sequencing Center for Infectious Disease"/>
            <person name="Wu L."/>
            <person name="Ma J."/>
        </authorList>
    </citation>
    <scope>NUCLEOTIDE SEQUENCE [LARGE SCALE GENOMIC DNA]</scope>
    <source>
        <strain evidence="4">JCM 17664</strain>
    </source>
</reference>
<feature type="domain" description="Glycoamylase-like" evidence="2">
    <location>
        <begin position="214"/>
        <end position="427"/>
    </location>
</feature>
<name>A0ABP8FJG5_9BACT</name>
<dbReference type="Pfam" id="PF10091">
    <property type="entry name" value="Glycoamylase"/>
    <property type="match status" value="1"/>
</dbReference>
<keyword evidence="4" id="KW-1185">Reference proteome</keyword>